<name>A0ABW0L9I7_9BURK</name>
<keyword evidence="4" id="KW-1133">Transmembrane helix</keyword>
<keyword evidence="4" id="KW-0812">Transmembrane</keyword>
<evidence type="ECO:0000256" key="1">
    <source>
        <dbReference type="ARBA" id="ARBA00005233"/>
    </source>
</evidence>
<dbReference type="PROSITE" id="PS00409">
    <property type="entry name" value="PROKAR_NTER_METHYL"/>
    <property type="match status" value="1"/>
</dbReference>
<comment type="similarity">
    <text evidence="1 3">Belongs to the N-Me-Phe pilin family.</text>
</comment>
<dbReference type="RefSeq" id="WP_379784452.1">
    <property type="nucleotide sequence ID" value="NZ_JBHSMU010000015.1"/>
</dbReference>
<evidence type="ECO:0000313" key="6">
    <source>
        <dbReference type="Proteomes" id="UP001596050"/>
    </source>
</evidence>
<dbReference type="InterPro" id="IPR012902">
    <property type="entry name" value="N_methyl_site"/>
</dbReference>
<keyword evidence="4" id="KW-0472">Membrane</keyword>
<evidence type="ECO:0000313" key="5">
    <source>
        <dbReference type="EMBL" id="MFC5461011.1"/>
    </source>
</evidence>
<feature type="transmembrane region" description="Helical" evidence="4">
    <location>
        <begin position="12"/>
        <end position="37"/>
    </location>
</feature>
<dbReference type="PANTHER" id="PTHR30093:SF34">
    <property type="entry name" value="PREPILIN PEPTIDASE-DEPENDENT PROTEIN D"/>
    <property type="match status" value="1"/>
</dbReference>
<dbReference type="SUPFAM" id="SSF54523">
    <property type="entry name" value="Pili subunits"/>
    <property type="match status" value="1"/>
</dbReference>
<accession>A0ABW0L9I7</accession>
<dbReference type="Proteomes" id="UP001596050">
    <property type="component" value="Unassembled WGS sequence"/>
</dbReference>
<dbReference type="EMBL" id="JBHSMU010000015">
    <property type="protein sequence ID" value="MFC5461011.1"/>
    <property type="molecule type" value="Genomic_DNA"/>
</dbReference>
<dbReference type="Pfam" id="PF00114">
    <property type="entry name" value="Pilin"/>
    <property type="match status" value="1"/>
</dbReference>
<dbReference type="Gene3D" id="3.30.700.10">
    <property type="entry name" value="Glycoprotein, Type 4 Pilin"/>
    <property type="match status" value="1"/>
</dbReference>
<gene>
    <name evidence="5" type="ORF">ACFPN5_14460</name>
</gene>
<keyword evidence="6" id="KW-1185">Reference proteome</keyword>
<protein>
    <submittedName>
        <fullName evidence="5">Pilin</fullName>
    </submittedName>
</protein>
<reference evidence="6" key="1">
    <citation type="journal article" date="2019" name="Int. J. Syst. Evol. Microbiol.">
        <title>The Global Catalogue of Microorganisms (GCM) 10K type strain sequencing project: providing services to taxonomists for standard genome sequencing and annotation.</title>
        <authorList>
            <consortium name="The Broad Institute Genomics Platform"/>
            <consortium name="The Broad Institute Genome Sequencing Center for Infectious Disease"/>
            <person name="Wu L."/>
            <person name="Ma J."/>
        </authorList>
    </citation>
    <scope>NUCLEOTIDE SEQUENCE [LARGE SCALE GENOMIC DNA]</scope>
    <source>
        <strain evidence="6">KACC 12649</strain>
    </source>
</reference>
<evidence type="ECO:0000256" key="3">
    <source>
        <dbReference type="RuleBase" id="RU000389"/>
    </source>
</evidence>
<keyword evidence="2" id="KW-0488">Methylation</keyword>
<evidence type="ECO:0000256" key="2">
    <source>
        <dbReference type="ARBA" id="ARBA00022481"/>
    </source>
</evidence>
<dbReference type="InterPro" id="IPR045584">
    <property type="entry name" value="Pilin-like"/>
</dbReference>
<dbReference type="PANTHER" id="PTHR30093">
    <property type="entry name" value="GENERAL SECRETION PATHWAY PROTEIN G"/>
    <property type="match status" value="1"/>
</dbReference>
<dbReference type="Pfam" id="PF07963">
    <property type="entry name" value="N_methyl"/>
    <property type="match status" value="1"/>
</dbReference>
<keyword evidence="3" id="KW-0281">Fimbrium</keyword>
<sequence>MKSKKIVKEAEAGFTLIELMIVVAIIGVLAVVAIPAYQDYAARAKFGAALAEVSAGKVGINTRLNDGIDVTAPEQIGLAKTGTAHCTFGATANATAASLTCRIVAGPASVRDQTITLTRDVATGAWSCSANTVPQDLIGAAGVCTGKAG</sequence>
<comment type="caution">
    <text evidence="5">The sequence shown here is derived from an EMBL/GenBank/DDBJ whole genome shotgun (WGS) entry which is preliminary data.</text>
</comment>
<evidence type="ECO:0000256" key="4">
    <source>
        <dbReference type="SAM" id="Phobius"/>
    </source>
</evidence>
<dbReference type="InterPro" id="IPR001082">
    <property type="entry name" value="Pilin"/>
</dbReference>
<dbReference type="NCBIfam" id="TIGR02532">
    <property type="entry name" value="IV_pilin_GFxxxE"/>
    <property type="match status" value="1"/>
</dbReference>
<organism evidence="5 6">
    <name type="scientific">Massilia niabensis</name>
    <dbReference type="NCBI Taxonomy" id="544910"/>
    <lineage>
        <taxon>Bacteria</taxon>
        <taxon>Pseudomonadati</taxon>
        <taxon>Pseudomonadota</taxon>
        <taxon>Betaproteobacteria</taxon>
        <taxon>Burkholderiales</taxon>
        <taxon>Oxalobacteraceae</taxon>
        <taxon>Telluria group</taxon>
        <taxon>Massilia</taxon>
    </lineage>
</organism>
<proteinExistence type="inferred from homology"/>